<gene>
    <name evidence="2" type="ORF">HYQ43_05815</name>
</gene>
<feature type="domain" description="Aminoglycoside phosphotransferase" evidence="1">
    <location>
        <begin position="28"/>
        <end position="248"/>
    </location>
</feature>
<dbReference type="InterPro" id="IPR011009">
    <property type="entry name" value="Kinase-like_dom_sf"/>
</dbReference>
<dbReference type="Gene3D" id="3.30.200.20">
    <property type="entry name" value="Phosphorylase Kinase, domain 1"/>
    <property type="match status" value="1"/>
</dbReference>
<dbReference type="Proteomes" id="UP000509322">
    <property type="component" value="Chromosome 1"/>
</dbReference>
<dbReference type="GO" id="GO:0016740">
    <property type="term" value="F:transferase activity"/>
    <property type="evidence" value="ECO:0007669"/>
    <property type="project" value="UniProtKB-KW"/>
</dbReference>
<dbReference type="SUPFAM" id="SSF56112">
    <property type="entry name" value="Protein kinase-like (PK-like)"/>
    <property type="match status" value="1"/>
</dbReference>
<dbReference type="InterPro" id="IPR002575">
    <property type="entry name" value="Aminoglycoside_PTrfase"/>
</dbReference>
<dbReference type="AlphaFoldDB" id="A0A7H9BRZ4"/>
<evidence type="ECO:0000313" key="2">
    <source>
        <dbReference type="EMBL" id="QLH13779.1"/>
    </source>
</evidence>
<sequence length="337" mass="37347">MLDADFDITRLEGFLADRFGPGRLVLDRISGGQSNPTYVVEWGGRRMVLRKQPNGEILRGAHAIDREYRVMAALGQTDVPVPPVVLFHDDPDVLGTPFYLMEFVDGRVFSDCSLPDRPPKERRAMYLSMAETLARMHAVRPDAVGLGDFGRPGNYFARQMRRWGGQLRDSPNKDQALLALTETLEGMIPPDDGLVSLAHGDFRLGNMLFHPTEPRVVAVLDWELSTLGHPLADLGFCCMPWHTDPQEYGGILGAESEGIPTEAEFVAHYRSFLPAVPEPTPFHLAFALFRFAVIFVGIADRAAAGTASDPDAARYGPLAHRFALRAWQVLGKPCYDD</sequence>
<dbReference type="InterPro" id="IPR041726">
    <property type="entry name" value="ACAD10_11_N"/>
</dbReference>
<keyword evidence="2" id="KW-0808">Transferase</keyword>
<organism evidence="2 3">
    <name type="scientific">Paracoccus pantotrophus</name>
    <name type="common">Thiosphaera pantotropha</name>
    <dbReference type="NCBI Taxonomy" id="82367"/>
    <lineage>
        <taxon>Bacteria</taxon>
        <taxon>Pseudomonadati</taxon>
        <taxon>Pseudomonadota</taxon>
        <taxon>Alphaproteobacteria</taxon>
        <taxon>Rhodobacterales</taxon>
        <taxon>Paracoccaceae</taxon>
        <taxon>Paracoccus</taxon>
    </lineage>
</organism>
<protein>
    <submittedName>
        <fullName evidence="2">Phosphotransferase family protein</fullName>
    </submittedName>
</protein>
<evidence type="ECO:0000313" key="3">
    <source>
        <dbReference type="Proteomes" id="UP000509322"/>
    </source>
</evidence>
<dbReference type="PANTHER" id="PTHR47829:SF1">
    <property type="entry name" value="HAD FAMILY PHOSPHATASE"/>
    <property type="match status" value="1"/>
</dbReference>
<proteinExistence type="predicted"/>
<dbReference type="EMBL" id="CP058689">
    <property type="protein sequence ID" value="QLH13779.1"/>
    <property type="molecule type" value="Genomic_DNA"/>
</dbReference>
<dbReference type="CDD" id="cd05154">
    <property type="entry name" value="ACAD10_11_N-like"/>
    <property type="match status" value="1"/>
</dbReference>
<accession>A0A7H9BRZ4</accession>
<dbReference type="PANTHER" id="PTHR47829">
    <property type="entry name" value="HYDROLASE, PUTATIVE (AFU_ORTHOLOGUE AFUA_1G12880)-RELATED"/>
    <property type="match status" value="1"/>
</dbReference>
<reference evidence="2 3" key="1">
    <citation type="submission" date="2020-07" db="EMBL/GenBank/DDBJ databases">
        <title>The complete genome of Paracoccus pantotrophus ACCC 10489.</title>
        <authorList>
            <person name="Si Y."/>
        </authorList>
    </citation>
    <scope>NUCLEOTIDE SEQUENCE [LARGE SCALE GENOMIC DNA]</scope>
    <source>
        <strain evidence="2 3">ACCC10489</strain>
    </source>
</reference>
<evidence type="ECO:0000259" key="1">
    <source>
        <dbReference type="Pfam" id="PF01636"/>
    </source>
</evidence>
<dbReference type="Gene3D" id="3.90.1200.10">
    <property type="match status" value="1"/>
</dbReference>
<dbReference type="RefSeq" id="WP_024845919.1">
    <property type="nucleotide sequence ID" value="NZ_CP058689.1"/>
</dbReference>
<dbReference type="Pfam" id="PF01636">
    <property type="entry name" value="APH"/>
    <property type="match status" value="1"/>
</dbReference>
<dbReference type="InterPro" id="IPR052898">
    <property type="entry name" value="ACAD10-like"/>
</dbReference>
<name>A0A7H9BRZ4_PARPN</name>